<organism evidence="1 2">
    <name type="scientific">Nonomuraea deserti</name>
    <dbReference type="NCBI Taxonomy" id="1848322"/>
    <lineage>
        <taxon>Bacteria</taxon>
        <taxon>Bacillati</taxon>
        <taxon>Actinomycetota</taxon>
        <taxon>Actinomycetes</taxon>
        <taxon>Streptosporangiales</taxon>
        <taxon>Streptosporangiaceae</taxon>
        <taxon>Nonomuraea</taxon>
    </lineage>
</organism>
<evidence type="ECO:0000313" key="1">
    <source>
        <dbReference type="EMBL" id="TDD00983.1"/>
    </source>
</evidence>
<keyword evidence="2" id="KW-1185">Reference proteome</keyword>
<reference evidence="1 2" key="1">
    <citation type="submission" date="2019-03" db="EMBL/GenBank/DDBJ databases">
        <title>Draft genome sequences of novel Actinobacteria.</title>
        <authorList>
            <person name="Sahin N."/>
            <person name="Ay H."/>
            <person name="Saygin H."/>
        </authorList>
    </citation>
    <scope>NUCLEOTIDE SEQUENCE [LARGE SCALE GENOMIC DNA]</scope>
    <source>
        <strain evidence="1 2">KC310</strain>
    </source>
</reference>
<evidence type="ECO:0000313" key="2">
    <source>
        <dbReference type="Proteomes" id="UP000295258"/>
    </source>
</evidence>
<protein>
    <submittedName>
        <fullName evidence="1">Uncharacterized protein</fullName>
    </submittedName>
</protein>
<dbReference type="AlphaFoldDB" id="A0A4R4VEH0"/>
<dbReference type="RefSeq" id="WP_132598033.1">
    <property type="nucleotide sequence ID" value="NZ_SMKO01000084.1"/>
</dbReference>
<comment type="caution">
    <text evidence="1">The sequence shown here is derived from an EMBL/GenBank/DDBJ whole genome shotgun (WGS) entry which is preliminary data.</text>
</comment>
<name>A0A4R4VEH0_9ACTN</name>
<gene>
    <name evidence="1" type="ORF">E1292_27140</name>
</gene>
<sequence>MTRDDAHRSTADALLRFVLDRRPTYMGANLGRQVLQSRFLRNSPELRRNLDTFAASIVDRLGTAPDSVLRSGDIRTLSGRAELLIDYAGHLERSGADPASFDAAARVLLDRLAQLQFTRDEAAARFGSERFTGAFPHLITGADGSMGTWDITAWALAMLSLDQYEAIRALAKGFGRFHDGAYNAAAAAGTRQLLGTTTIDPNLIYAGAPAGFPLDGAEFVIGDEGGEQPYLITYGWSPNAIAQLGTVLRAVRDSRVTVPRSASWADGYWTGTPGPDVLNPHRFWEGLDAKLRYTHDFIEAVQLPVPADFPWMDLDRTTFPSTGTEDFRQGGWFDGSGRGTMSAVYSRLAVVGYVEGGGRDAALLARLGRWWDRLIVWDTAS</sequence>
<dbReference type="Proteomes" id="UP000295258">
    <property type="component" value="Unassembled WGS sequence"/>
</dbReference>
<dbReference type="EMBL" id="SMKO01000084">
    <property type="protein sequence ID" value="TDD00983.1"/>
    <property type="molecule type" value="Genomic_DNA"/>
</dbReference>
<accession>A0A4R4VEH0</accession>
<proteinExistence type="predicted"/>